<dbReference type="SUPFAM" id="SSF58100">
    <property type="entry name" value="Bacterial hemolysins"/>
    <property type="match status" value="1"/>
</dbReference>
<comment type="caution">
    <text evidence="2">The sequence shown here is derived from an EMBL/GenBank/DDBJ whole genome shotgun (WGS) entry which is preliminary data.</text>
</comment>
<dbReference type="Proteomes" id="UP000292702">
    <property type="component" value="Unassembled WGS sequence"/>
</dbReference>
<reference evidence="2 3" key="1">
    <citation type="submission" date="2018-11" db="EMBL/GenBank/DDBJ databases">
        <title>Genome assembly of Steccherinum ochraceum LE-BIN_3174, the white-rot fungus of the Steccherinaceae family (The Residual Polyporoid clade, Polyporales, Basidiomycota).</title>
        <authorList>
            <person name="Fedorova T.V."/>
            <person name="Glazunova O.A."/>
            <person name="Landesman E.O."/>
            <person name="Moiseenko K.V."/>
            <person name="Psurtseva N.V."/>
            <person name="Savinova O.S."/>
            <person name="Shakhova N.V."/>
            <person name="Tyazhelova T.V."/>
            <person name="Vasina D.V."/>
        </authorList>
    </citation>
    <scope>NUCLEOTIDE SEQUENCE [LARGE SCALE GENOMIC DNA]</scope>
    <source>
        <strain evidence="2 3">LE-BIN_3174</strain>
    </source>
</reference>
<dbReference type="Gene3D" id="1.20.1170.10">
    <property type="match status" value="1"/>
</dbReference>
<proteinExistence type="predicted"/>
<evidence type="ECO:0000313" key="2">
    <source>
        <dbReference type="EMBL" id="TCD67846.1"/>
    </source>
</evidence>
<organism evidence="2 3">
    <name type="scientific">Steccherinum ochraceum</name>
    <dbReference type="NCBI Taxonomy" id="92696"/>
    <lineage>
        <taxon>Eukaryota</taxon>
        <taxon>Fungi</taxon>
        <taxon>Dikarya</taxon>
        <taxon>Basidiomycota</taxon>
        <taxon>Agaricomycotina</taxon>
        <taxon>Agaricomycetes</taxon>
        <taxon>Polyporales</taxon>
        <taxon>Steccherinaceae</taxon>
        <taxon>Steccherinum</taxon>
    </lineage>
</organism>
<accession>A0A4R0RK10</accession>
<dbReference type="EMBL" id="RWJN01000084">
    <property type="protein sequence ID" value="TCD67846.1"/>
    <property type="molecule type" value="Genomic_DNA"/>
</dbReference>
<feature type="transmembrane region" description="Helical" evidence="1">
    <location>
        <begin position="243"/>
        <end position="262"/>
    </location>
</feature>
<evidence type="ECO:0000256" key="1">
    <source>
        <dbReference type="SAM" id="Phobius"/>
    </source>
</evidence>
<feature type="transmembrane region" description="Helical" evidence="1">
    <location>
        <begin position="220"/>
        <end position="237"/>
    </location>
</feature>
<name>A0A4R0RK10_9APHY</name>
<dbReference type="AlphaFoldDB" id="A0A4R0RK10"/>
<sequence>MSIPSEYQQTHNELQNAINNPPNLSDSQKKEALDKIATTVTTPVSEGELMAEIDALANAALEVDSSFDHISALFNKVKLSGVRPELVKDVNDLTNTWSTHHRTFTALVWKSREVAGTAQAAADDFAKDFITFLADDDVTLTEKKDEIKNYMEKLVRDEKAAEGMSQGFTDLKKNVDGFQTEWQRIIDKYKLDVIAKKIADLDKVIADLHVTLSDLNIRNLAIALGVVGAATGISFALGFICPAFWIGTLFGVVGVGVTAVLLKKAVAERDDVEGQITRKEKERAVEQATLAAVKELKAGLDASQGDFNVICTRLGTFAKIWATIRADLQAIEEKLDFAHGTESKALFKSRLNTAAKLYAQLGKALRRYQVVVNKGDVLAQRLDRF</sequence>
<evidence type="ECO:0000313" key="3">
    <source>
        <dbReference type="Proteomes" id="UP000292702"/>
    </source>
</evidence>
<protein>
    <submittedName>
        <fullName evidence="2">Uncharacterized protein</fullName>
    </submittedName>
</protein>
<keyword evidence="3" id="KW-1185">Reference proteome</keyword>
<keyword evidence="1" id="KW-1133">Transmembrane helix</keyword>
<gene>
    <name evidence="2" type="ORF">EIP91_011908</name>
</gene>
<keyword evidence="1" id="KW-0812">Transmembrane</keyword>
<keyword evidence="1" id="KW-0472">Membrane</keyword>
<dbReference type="OrthoDB" id="3198211at2759"/>